<comment type="caution">
    <text evidence="1">The sequence shown here is derived from an EMBL/GenBank/DDBJ whole genome shotgun (WGS) entry which is preliminary data.</text>
</comment>
<keyword evidence="1" id="KW-0456">Lyase</keyword>
<dbReference type="Gene3D" id="3.40.50.11310">
    <property type="entry name" value="Bacterial phosphonate metabolism protein PhnH"/>
    <property type="match status" value="1"/>
</dbReference>
<reference evidence="1 2" key="1">
    <citation type="submission" date="2024-04" db="EMBL/GenBank/DDBJ databases">
        <title>Novel species of the genus Ideonella isolated from streams.</title>
        <authorList>
            <person name="Lu H."/>
        </authorList>
    </citation>
    <scope>NUCLEOTIDE SEQUENCE [LARGE SCALE GENOMIC DNA]</scope>
    <source>
        <strain evidence="1 2">LYT19W</strain>
    </source>
</reference>
<organism evidence="1 2">
    <name type="scientific">Ideonella margarita</name>
    <dbReference type="NCBI Taxonomy" id="2984191"/>
    <lineage>
        <taxon>Bacteria</taxon>
        <taxon>Pseudomonadati</taxon>
        <taxon>Pseudomonadota</taxon>
        <taxon>Betaproteobacteria</taxon>
        <taxon>Burkholderiales</taxon>
        <taxon>Sphaerotilaceae</taxon>
        <taxon>Ideonella</taxon>
    </lineage>
</organism>
<proteinExistence type="predicted"/>
<evidence type="ECO:0000313" key="2">
    <source>
        <dbReference type="Proteomes" id="UP001379945"/>
    </source>
</evidence>
<dbReference type="NCBIfam" id="TIGR03292">
    <property type="entry name" value="PhnH_redo"/>
    <property type="match status" value="1"/>
</dbReference>
<gene>
    <name evidence="1" type="primary">phnH</name>
    <name evidence="1" type="ORF">AACH00_15970</name>
</gene>
<dbReference type="EMBL" id="JBBUTI010000011">
    <property type="protein sequence ID" value="MEK8047857.1"/>
    <property type="molecule type" value="Genomic_DNA"/>
</dbReference>
<dbReference type="PIRSF" id="PIRSF020680">
    <property type="entry name" value="PhnH"/>
    <property type="match status" value="1"/>
</dbReference>
<dbReference type="RefSeq" id="WP_341400160.1">
    <property type="nucleotide sequence ID" value="NZ_JBBUTI010000011.1"/>
</dbReference>
<dbReference type="InterPro" id="IPR038058">
    <property type="entry name" value="PhnH-like_sp"/>
</dbReference>
<evidence type="ECO:0000313" key="1">
    <source>
        <dbReference type="EMBL" id="MEK8047857.1"/>
    </source>
</evidence>
<accession>A0ABU9CBL9</accession>
<dbReference type="Proteomes" id="UP001379945">
    <property type="component" value="Unassembled WGS sequence"/>
</dbReference>
<protein>
    <submittedName>
        <fullName evidence="1">Phosphonate C-P lyase system protein PhnH</fullName>
    </submittedName>
</protein>
<keyword evidence="2" id="KW-1185">Reference proteome</keyword>
<dbReference type="InterPro" id="IPR008772">
    <property type="entry name" value="Phosphonate_metab_PhnH"/>
</dbReference>
<name>A0ABU9CBL9_9BURK</name>
<dbReference type="GO" id="GO:0016829">
    <property type="term" value="F:lyase activity"/>
    <property type="evidence" value="ECO:0007669"/>
    <property type="project" value="UniProtKB-KW"/>
</dbReference>
<sequence>MSPQHPSPLTTLGAGFAEPVHGTQQVFRTLLDATSRPGKVWALPDHLGLQAPTSRVDSQPWQPATAAALLTLLDAECRVHLVGELASADAASWLRFHTGAHLALAGQAQFCAVRAIEATPELLASLSAGSEEAPQDSATLVIEVAAMDSTHALEDAALLHLSGPGIQRRQGLAVRGLSPAFWHARQQQQALYPQGVDLLLCCGQRVAALPRSTLLDLEF</sequence>
<dbReference type="Pfam" id="PF05845">
    <property type="entry name" value="PhnH"/>
    <property type="match status" value="1"/>
</dbReference>
<dbReference type="SUPFAM" id="SSF159709">
    <property type="entry name" value="PhnH-like"/>
    <property type="match status" value="1"/>
</dbReference>